<organism evidence="1 2">
    <name type="scientific">Paenibacillus methanolicus</name>
    <dbReference type="NCBI Taxonomy" id="582686"/>
    <lineage>
        <taxon>Bacteria</taxon>
        <taxon>Bacillati</taxon>
        <taxon>Bacillota</taxon>
        <taxon>Bacilli</taxon>
        <taxon>Bacillales</taxon>
        <taxon>Paenibacillaceae</taxon>
        <taxon>Paenibacillus</taxon>
    </lineage>
</organism>
<dbReference type="RefSeq" id="WP_148929645.1">
    <property type="nucleotide sequence ID" value="NZ_VNHS01000004.1"/>
</dbReference>
<protein>
    <submittedName>
        <fullName evidence="1">Serine O-acetyltransferase</fullName>
    </submittedName>
</protein>
<dbReference type="GO" id="GO:0016740">
    <property type="term" value="F:transferase activity"/>
    <property type="evidence" value="ECO:0007669"/>
    <property type="project" value="UniProtKB-KW"/>
</dbReference>
<dbReference type="Gene3D" id="2.160.10.10">
    <property type="entry name" value="Hexapeptide repeat proteins"/>
    <property type="match status" value="1"/>
</dbReference>
<dbReference type="InterPro" id="IPR011004">
    <property type="entry name" value="Trimer_LpxA-like_sf"/>
</dbReference>
<comment type="caution">
    <text evidence="1">The sequence shown here is derived from an EMBL/GenBank/DDBJ whole genome shotgun (WGS) entry which is preliminary data.</text>
</comment>
<evidence type="ECO:0000313" key="1">
    <source>
        <dbReference type="EMBL" id="TYP75733.1"/>
    </source>
</evidence>
<evidence type="ECO:0000313" key="2">
    <source>
        <dbReference type="Proteomes" id="UP000323257"/>
    </source>
</evidence>
<keyword evidence="2" id="KW-1185">Reference proteome</keyword>
<sequence>MFNISLSMQELQTYVFRQLDHFFPDGRLSPRDPRIDEAFQDALDRAEYCFRHVALRSYHREGVTFLSHLHSDQYTMFLWFLSNSIWRRLEDAELASKLFYLNKALNGVACMYDAAMPDIFLVVHGGGIVLGKALYDDFFVCYQGCTVGAINGVYPVLGKGVAMAPQSAIIGGCRVGDHVTIGNQALLRNDDLQPGAVYYRNTEDGKHMSRQVDKPWAQSFFNVPIPRKEKGG</sequence>
<dbReference type="SUPFAM" id="SSF51161">
    <property type="entry name" value="Trimeric LpxA-like enzymes"/>
    <property type="match status" value="1"/>
</dbReference>
<keyword evidence="1" id="KW-0808">Transferase</keyword>
<dbReference type="Proteomes" id="UP000323257">
    <property type="component" value="Unassembled WGS sequence"/>
</dbReference>
<accession>A0A5S5CCK9</accession>
<name>A0A5S5CCK9_9BACL</name>
<dbReference type="OrthoDB" id="9801697at2"/>
<dbReference type="EMBL" id="VNHS01000004">
    <property type="protein sequence ID" value="TYP75733.1"/>
    <property type="molecule type" value="Genomic_DNA"/>
</dbReference>
<reference evidence="1 2" key="1">
    <citation type="submission" date="2019-07" db="EMBL/GenBank/DDBJ databases">
        <title>Genomic Encyclopedia of Type Strains, Phase III (KMG-III): the genomes of soil and plant-associated and newly described type strains.</title>
        <authorList>
            <person name="Whitman W."/>
        </authorList>
    </citation>
    <scope>NUCLEOTIDE SEQUENCE [LARGE SCALE GENOMIC DNA]</scope>
    <source>
        <strain evidence="1 2">BL24</strain>
    </source>
</reference>
<dbReference type="AlphaFoldDB" id="A0A5S5CCK9"/>
<proteinExistence type="predicted"/>
<gene>
    <name evidence="1" type="ORF">BCM02_104414</name>
</gene>